<dbReference type="NCBIfam" id="TIGR01764">
    <property type="entry name" value="excise"/>
    <property type="match status" value="1"/>
</dbReference>
<sequence>MRAAEPYYSVERVAELLGLHVKTVRGYVRDGRLKATRIGRQYRIAAEDLEAFTGRPAPAPARGGLHAETSAVVRVDGIGREEVIRLSNTVVAAAGSRPRDGGGPLRVETVYDEERAALTIVILGTLDGAAELLKIVDLLVGEERAVPGTR</sequence>
<comment type="caution">
    <text evidence="2">The sequence shown here is derived from an EMBL/GenBank/DDBJ whole genome shotgun (WGS) entry which is preliminary data.</text>
</comment>
<accession>A0A7Y6I574</accession>
<name>A0A7Y6I574_9ACTN</name>
<dbReference type="AlphaFoldDB" id="A0A7Y6I574"/>
<dbReference type="InterPro" id="IPR041657">
    <property type="entry name" value="HTH_17"/>
</dbReference>
<dbReference type="InterPro" id="IPR009061">
    <property type="entry name" value="DNA-bd_dom_put_sf"/>
</dbReference>
<evidence type="ECO:0000313" key="3">
    <source>
        <dbReference type="Proteomes" id="UP000586042"/>
    </source>
</evidence>
<dbReference type="RefSeq" id="WP_175589388.1">
    <property type="nucleotide sequence ID" value="NZ_JABWGN010000004.1"/>
</dbReference>
<proteinExistence type="predicted"/>
<dbReference type="SUPFAM" id="SSF46955">
    <property type="entry name" value="Putative DNA-binding domain"/>
    <property type="match status" value="1"/>
</dbReference>
<dbReference type="EMBL" id="JABWGN010000004">
    <property type="protein sequence ID" value="NUW31932.1"/>
    <property type="molecule type" value="Genomic_DNA"/>
</dbReference>
<dbReference type="InterPro" id="IPR010093">
    <property type="entry name" value="SinI_DNA-bd"/>
</dbReference>
<feature type="domain" description="Helix-turn-helix" evidence="1">
    <location>
        <begin position="7"/>
        <end position="52"/>
    </location>
</feature>
<organism evidence="2 3">
    <name type="scientific">Nonomuraea montanisoli</name>
    <dbReference type="NCBI Taxonomy" id="2741721"/>
    <lineage>
        <taxon>Bacteria</taxon>
        <taxon>Bacillati</taxon>
        <taxon>Actinomycetota</taxon>
        <taxon>Actinomycetes</taxon>
        <taxon>Streptosporangiales</taxon>
        <taxon>Streptosporangiaceae</taxon>
        <taxon>Nonomuraea</taxon>
    </lineage>
</organism>
<gene>
    <name evidence="2" type="ORF">HTZ77_10900</name>
</gene>
<dbReference type="Proteomes" id="UP000586042">
    <property type="component" value="Unassembled WGS sequence"/>
</dbReference>
<evidence type="ECO:0000259" key="1">
    <source>
        <dbReference type="Pfam" id="PF12728"/>
    </source>
</evidence>
<dbReference type="Pfam" id="PF12728">
    <property type="entry name" value="HTH_17"/>
    <property type="match status" value="1"/>
</dbReference>
<keyword evidence="3" id="KW-1185">Reference proteome</keyword>
<reference evidence="2 3" key="1">
    <citation type="submission" date="2020-06" db="EMBL/GenBank/DDBJ databases">
        <title>Nonomuraea sp. SMC257, a novel actinomycete isolated from soil.</title>
        <authorList>
            <person name="Chanama M."/>
        </authorList>
    </citation>
    <scope>NUCLEOTIDE SEQUENCE [LARGE SCALE GENOMIC DNA]</scope>
    <source>
        <strain evidence="2 3">SMC257</strain>
    </source>
</reference>
<evidence type="ECO:0000313" key="2">
    <source>
        <dbReference type="EMBL" id="NUW31932.1"/>
    </source>
</evidence>
<protein>
    <submittedName>
        <fullName evidence="2">Helix-turn-helix domain-containing protein</fullName>
    </submittedName>
</protein>
<dbReference type="GO" id="GO:0003677">
    <property type="term" value="F:DNA binding"/>
    <property type="evidence" value="ECO:0007669"/>
    <property type="project" value="InterPro"/>
</dbReference>